<sequence>MPVGRFKVQEAYMLWIRVSYASVADLVSSWRARPTFGIVILSHGHVSRALPPQFPLATLMGRRLGAYGFDPHSISFSFTLIPPADCQHATGRQLYFLRDLND</sequence>
<accession>A0A8H4R3D9</accession>
<dbReference type="Proteomes" id="UP000521872">
    <property type="component" value="Unassembled WGS sequence"/>
</dbReference>
<proteinExistence type="predicted"/>
<protein>
    <submittedName>
        <fullName evidence="1">Uncharacterized protein</fullName>
    </submittedName>
</protein>
<organism evidence="1 2">
    <name type="scientific">Agrocybe pediades</name>
    <dbReference type="NCBI Taxonomy" id="84607"/>
    <lineage>
        <taxon>Eukaryota</taxon>
        <taxon>Fungi</taxon>
        <taxon>Dikarya</taxon>
        <taxon>Basidiomycota</taxon>
        <taxon>Agaricomycotina</taxon>
        <taxon>Agaricomycetes</taxon>
        <taxon>Agaricomycetidae</taxon>
        <taxon>Agaricales</taxon>
        <taxon>Agaricineae</taxon>
        <taxon>Strophariaceae</taxon>
        <taxon>Agrocybe</taxon>
    </lineage>
</organism>
<reference evidence="1 2" key="1">
    <citation type="submission" date="2019-12" db="EMBL/GenBank/DDBJ databases">
        <authorList>
            <person name="Floudas D."/>
            <person name="Bentzer J."/>
            <person name="Ahren D."/>
            <person name="Johansson T."/>
            <person name="Persson P."/>
            <person name="Tunlid A."/>
        </authorList>
    </citation>
    <scope>NUCLEOTIDE SEQUENCE [LARGE SCALE GENOMIC DNA]</scope>
    <source>
        <strain evidence="1 2">CBS 102.39</strain>
    </source>
</reference>
<evidence type="ECO:0000313" key="1">
    <source>
        <dbReference type="EMBL" id="KAF4621678.1"/>
    </source>
</evidence>
<name>A0A8H4R3D9_9AGAR</name>
<keyword evidence="2" id="KW-1185">Reference proteome</keyword>
<evidence type="ECO:0000313" key="2">
    <source>
        <dbReference type="Proteomes" id="UP000521872"/>
    </source>
</evidence>
<comment type="caution">
    <text evidence="1">The sequence shown here is derived from an EMBL/GenBank/DDBJ whole genome shotgun (WGS) entry which is preliminary data.</text>
</comment>
<dbReference type="AlphaFoldDB" id="A0A8H4R3D9"/>
<dbReference type="EMBL" id="JAACJL010000005">
    <property type="protein sequence ID" value="KAF4621678.1"/>
    <property type="molecule type" value="Genomic_DNA"/>
</dbReference>
<gene>
    <name evidence="1" type="ORF">D9613_012780</name>
</gene>